<sequence length="1620" mass="176880">MGWGHRHHDPPPSPSQFSGHRHLLPARRSRCTDTPLHGCAEANSEANIRPPADLSARTTPATRARLHLSAPQWPSVLRFTAGPAEAQTVLPQVDNHAAAPNAVHDFMSYGDDNSNTTVVDGYRLFAEEGWTYPSVVRVGAADRELLSGVAAALETRAGDEGVSIESLNATTAEEVKEMCSDISDAASDEVCAYLSSDSGFEIYYGGKQAATPYQAALSGAQHLLSKALLDVSGRGTQEAYPAETTQRTPQLLDADTVSPNVSLILVPGIMGDQVVPPRGREDEDVPRPVGRLLRDKLSRHGRTADAGLRVLGADAPEQCGADLRLELPGPGAVLHGYDCGLPVCQPGGDGSAILVLQTAQSLVLTVLSAFLPIVGQIQYIGIYASYDYSGYGTGIHGRNLVESGMLYNMIAQACGVAFWMAMIAVYSSSRTRRMVASMLRRSRKNDQVVPSTGDQALDESNFEPINPGKEVLLSVKGLRHTYYPTMFQKNEPVTVLKGLNLELCRGEVFGYLGHNGSGKSTSVSILSTELEMEAGDIRYQFRNGGAVPLGDASANDDLVREKIGVCPQSNDSLQEDLTARETLMLFARLKGRVAVGDGQSMADALKHEVECRLAEVKFTNEEDKDKPVGTFSGGMKRKVLIAVALLGDPEVVFLDEPTAGLDPYNRRIVWDVIAEAKAGRSIVLTTHFLDEADVLSDRIGILKNGRLISCGSSLFLKHTLGAGYSLKWEGALFQVTNFVDDGNLISSENNCHEWSLPFGCEKCLPDLLLALSESGAKDIDLKLTTLEDVFLKTGSEEFDDEADDVENTQHDDGGDTDIEAGDGSKDILLSRAWDPRAPTKSLSFFQKLRLVESFVRTNAMKMKGSIALNISIPLIYLVVGLVVVSLIEVPPSGETVSNAAIQVSSPWTAGGFFGVKELTNRSIAPLQPMAEPESLADYFSGSLPALGGIFSGNETLQYAPNVDGFALQFGVAVLANYSSWLAEEPGEGISASVQQLPYVLDNPFRFDLLFLPMMLSFGFAGLAFSVLDVLLLKDNKTIDLFRVVGITEWLTYLGVTSYKALTTFSPFFVVLVVLGASIKSVLFGNAGRWLATLLICFAFAFSGTPISILMAKKFIRSSYKEATSWFPGVYYTLIALPYVAWSSALQAAPSARTAILIAGDVLSIFPYFAFQRGLAGVIASSAEFHDPTLSWSNVWSFDSRIWYCILLMTVAGLMEWYYLYRLAHQREPKTELSEDETREHCQPVDVSNNVDLFAEVERSVADDEGINARELVKTFIIHKKIKDVRKKQRVIKQAVKGVSLGIRQNELYALLGPNGAGKSTAINILASQFSPDRGEVALAGRAVSEDDIASDSLYESGKVAFCFQEDALFEKKTVDEHIEFYATIRGLNWEHEETQNHLDAIVKLLSLEKHRSKASSELSGGFKRRLCLALSMIGYPDALVLDEPTTGLDPSARRHVWDVLKPKRNGFDVPAILMSSHNMEECQQGTRIGIMINGEMVTTGSFNRLKDLYCNALFVEIALSPDITDCSASEKAMLDAFAGIDMKAEVYESLPYRFKLRVALRATDEASMTTQLAEAFRLLEDRKTFVGIHFYSVSPLSLEQIFINLSRKQFEADEEGLLSD</sequence>
<accession>K0R5K1</accession>
<dbReference type="SUPFAM" id="SSF52540">
    <property type="entry name" value="P-loop containing nucleoside triphosphate hydrolases"/>
    <property type="match status" value="2"/>
</dbReference>
<dbReference type="GO" id="GO:0140359">
    <property type="term" value="F:ABC-type transporter activity"/>
    <property type="evidence" value="ECO:0007669"/>
    <property type="project" value="InterPro"/>
</dbReference>
<dbReference type="OrthoDB" id="10255969at2759"/>
<feature type="transmembrane region" description="Helical" evidence="4">
    <location>
        <begin position="866"/>
        <end position="887"/>
    </location>
</feature>
<feature type="transmembrane region" description="Helical" evidence="4">
    <location>
        <begin position="1200"/>
        <end position="1219"/>
    </location>
</feature>
<dbReference type="EMBL" id="AGNL01047334">
    <property type="protein sequence ID" value="EJK47119.1"/>
    <property type="molecule type" value="Genomic_DNA"/>
</dbReference>
<evidence type="ECO:0000313" key="6">
    <source>
        <dbReference type="EMBL" id="EJK47119.1"/>
    </source>
</evidence>
<dbReference type="InterPro" id="IPR027417">
    <property type="entry name" value="P-loop_NTPase"/>
</dbReference>
<feature type="transmembrane region" description="Helical" evidence="4">
    <location>
        <begin position="406"/>
        <end position="426"/>
    </location>
</feature>
<feature type="transmembrane region" description="Helical" evidence="4">
    <location>
        <begin position="362"/>
        <end position="386"/>
    </location>
</feature>
<feature type="region of interest" description="Disordered" evidence="3">
    <location>
        <begin position="1"/>
        <end position="21"/>
    </location>
</feature>
<keyword evidence="2" id="KW-0067">ATP-binding</keyword>
<reference evidence="6 7" key="1">
    <citation type="journal article" date="2012" name="Genome Biol.">
        <title>Genome and low-iron response of an oceanic diatom adapted to chronic iron limitation.</title>
        <authorList>
            <person name="Lommer M."/>
            <person name="Specht M."/>
            <person name="Roy A.S."/>
            <person name="Kraemer L."/>
            <person name="Andreson R."/>
            <person name="Gutowska M.A."/>
            <person name="Wolf J."/>
            <person name="Bergner S.V."/>
            <person name="Schilhabel M.B."/>
            <person name="Klostermeier U.C."/>
            <person name="Beiko R.G."/>
            <person name="Rosenstiel P."/>
            <person name="Hippler M."/>
            <person name="Laroche J."/>
        </authorList>
    </citation>
    <scope>NUCLEOTIDE SEQUENCE [LARGE SCALE GENOMIC DNA]</scope>
    <source>
        <strain evidence="6 7">CCMP1005</strain>
    </source>
</reference>
<keyword evidence="1" id="KW-0547">Nucleotide-binding</keyword>
<evidence type="ECO:0000256" key="2">
    <source>
        <dbReference type="ARBA" id="ARBA00022840"/>
    </source>
</evidence>
<feature type="domain" description="ABC transporter" evidence="5">
    <location>
        <begin position="1279"/>
        <end position="1518"/>
    </location>
</feature>
<dbReference type="InterPro" id="IPR003593">
    <property type="entry name" value="AAA+_ATPase"/>
</dbReference>
<feature type="transmembrane region" description="Helical" evidence="4">
    <location>
        <begin position="1153"/>
        <end position="1170"/>
    </location>
</feature>
<gene>
    <name evidence="6" type="ORF">THAOC_34184</name>
</gene>
<organism evidence="6 7">
    <name type="scientific">Thalassiosira oceanica</name>
    <name type="common">Marine diatom</name>
    <dbReference type="NCBI Taxonomy" id="159749"/>
    <lineage>
        <taxon>Eukaryota</taxon>
        <taxon>Sar</taxon>
        <taxon>Stramenopiles</taxon>
        <taxon>Ochrophyta</taxon>
        <taxon>Bacillariophyta</taxon>
        <taxon>Coscinodiscophyceae</taxon>
        <taxon>Thalassiosirophycidae</taxon>
        <taxon>Thalassiosirales</taxon>
        <taxon>Thalassiosiraceae</taxon>
        <taxon>Thalassiosira</taxon>
    </lineage>
</organism>
<dbReference type="InterPro" id="IPR026082">
    <property type="entry name" value="ABCA"/>
</dbReference>
<dbReference type="Proteomes" id="UP000266841">
    <property type="component" value="Unassembled WGS sequence"/>
</dbReference>
<evidence type="ECO:0000313" key="7">
    <source>
        <dbReference type="Proteomes" id="UP000266841"/>
    </source>
</evidence>
<dbReference type="InterPro" id="IPR003439">
    <property type="entry name" value="ABC_transporter-like_ATP-bd"/>
</dbReference>
<keyword evidence="4" id="KW-1133">Transmembrane helix</keyword>
<evidence type="ECO:0000256" key="3">
    <source>
        <dbReference type="SAM" id="MobiDB-lite"/>
    </source>
</evidence>
<proteinExistence type="predicted"/>
<dbReference type="Pfam" id="PF00005">
    <property type="entry name" value="ABC_tran"/>
    <property type="match status" value="2"/>
</dbReference>
<evidence type="ECO:0000259" key="5">
    <source>
        <dbReference type="PROSITE" id="PS50893"/>
    </source>
</evidence>
<name>K0R5K1_THAOC</name>
<dbReference type="SMART" id="SM00382">
    <property type="entry name" value="AAA"/>
    <property type="match status" value="2"/>
</dbReference>
<feature type="domain" description="ABC transporter" evidence="5">
    <location>
        <begin position="473"/>
        <end position="729"/>
    </location>
</feature>
<dbReference type="CDD" id="cd03263">
    <property type="entry name" value="ABC_subfamily_A"/>
    <property type="match status" value="2"/>
</dbReference>
<dbReference type="PROSITE" id="PS00211">
    <property type="entry name" value="ABC_TRANSPORTER_1"/>
    <property type="match status" value="1"/>
</dbReference>
<feature type="transmembrane region" description="Helical" evidence="4">
    <location>
        <begin position="1089"/>
        <end position="1110"/>
    </location>
</feature>
<dbReference type="GO" id="GO:0016887">
    <property type="term" value="F:ATP hydrolysis activity"/>
    <property type="evidence" value="ECO:0007669"/>
    <property type="project" value="InterPro"/>
</dbReference>
<dbReference type="GO" id="GO:0005319">
    <property type="term" value="F:lipid transporter activity"/>
    <property type="evidence" value="ECO:0007669"/>
    <property type="project" value="TreeGrafter"/>
</dbReference>
<dbReference type="OMA" id="DIAFKYW"/>
<dbReference type="InterPro" id="IPR017871">
    <property type="entry name" value="ABC_transporter-like_CS"/>
</dbReference>
<dbReference type="GO" id="GO:0016020">
    <property type="term" value="C:membrane"/>
    <property type="evidence" value="ECO:0007669"/>
    <property type="project" value="InterPro"/>
</dbReference>
<dbReference type="GO" id="GO:0005524">
    <property type="term" value="F:ATP binding"/>
    <property type="evidence" value="ECO:0007669"/>
    <property type="project" value="UniProtKB-KW"/>
</dbReference>
<dbReference type="PROSITE" id="PS50893">
    <property type="entry name" value="ABC_TRANSPORTER_2"/>
    <property type="match status" value="2"/>
</dbReference>
<feature type="transmembrane region" description="Helical" evidence="4">
    <location>
        <begin position="1122"/>
        <end position="1141"/>
    </location>
</feature>
<dbReference type="PANTHER" id="PTHR19229">
    <property type="entry name" value="ATP-BINDING CASSETTE TRANSPORTER SUBFAMILY A ABCA"/>
    <property type="match status" value="1"/>
</dbReference>
<keyword evidence="4" id="KW-0472">Membrane</keyword>
<dbReference type="Gene3D" id="3.40.50.300">
    <property type="entry name" value="P-loop containing nucleotide triphosphate hydrolases"/>
    <property type="match status" value="2"/>
</dbReference>
<feature type="transmembrane region" description="Helical" evidence="4">
    <location>
        <begin position="1009"/>
        <end position="1032"/>
    </location>
</feature>
<keyword evidence="7" id="KW-1185">Reference proteome</keyword>
<evidence type="ECO:0000256" key="4">
    <source>
        <dbReference type="SAM" id="Phobius"/>
    </source>
</evidence>
<feature type="region of interest" description="Disordered" evidence="3">
    <location>
        <begin position="801"/>
        <end position="822"/>
    </location>
</feature>
<dbReference type="PANTHER" id="PTHR19229:SF250">
    <property type="entry name" value="ABC TRANSPORTER DOMAIN-CONTAINING PROTEIN-RELATED"/>
    <property type="match status" value="1"/>
</dbReference>
<keyword evidence="4" id="KW-0812">Transmembrane</keyword>
<evidence type="ECO:0000256" key="1">
    <source>
        <dbReference type="ARBA" id="ARBA00022741"/>
    </source>
</evidence>
<protein>
    <submittedName>
        <fullName evidence="6">Lipid transporter</fullName>
    </submittedName>
</protein>
<dbReference type="eggNOG" id="KOG0059">
    <property type="taxonomic scope" value="Eukaryota"/>
</dbReference>
<comment type="caution">
    <text evidence="6">The sequence shown here is derived from an EMBL/GenBank/DDBJ whole genome shotgun (WGS) entry which is preliminary data.</text>
</comment>